<evidence type="ECO:0000313" key="2">
    <source>
        <dbReference type="EMBL" id="MPM11901.1"/>
    </source>
</evidence>
<organism evidence="2">
    <name type="scientific">bioreactor metagenome</name>
    <dbReference type="NCBI Taxonomy" id="1076179"/>
    <lineage>
        <taxon>unclassified sequences</taxon>
        <taxon>metagenomes</taxon>
        <taxon>ecological metagenomes</taxon>
    </lineage>
</organism>
<dbReference type="AlphaFoldDB" id="A0A644X7W6"/>
<accession>A0A644X7W6</accession>
<sequence length="136" mass="14662">MGWGCSLRRIADHPGVFRREKCRTSPEDCRGDPPSCPGAPRTGPFPGQGSFLQGAADYPGAFRGLPGKRGAGPLRRITAGAALPVQGFPGRETSPGGFPLKKVQKWLFVPETLFPFLCIWEDSVKPCAVRLEGLIK</sequence>
<gene>
    <name evidence="2" type="ORF">SDC9_58252</name>
</gene>
<name>A0A644X7W6_9ZZZZ</name>
<evidence type="ECO:0000256" key="1">
    <source>
        <dbReference type="SAM" id="MobiDB-lite"/>
    </source>
</evidence>
<protein>
    <submittedName>
        <fullName evidence="2">Uncharacterized protein</fullName>
    </submittedName>
</protein>
<reference evidence="2" key="1">
    <citation type="submission" date="2019-08" db="EMBL/GenBank/DDBJ databases">
        <authorList>
            <person name="Kucharzyk K."/>
            <person name="Murdoch R.W."/>
            <person name="Higgins S."/>
            <person name="Loffler F."/>
        </authorList>
    </citation>
    <scope>NUCLEOTIDE SEQUENCE</scope>
</reference>
<feature type="compositionally biased region" description="Basic and acidic residues" evidence="1">
    <location>
        <begin position="22"/>
        <end position="31"/>
    </location>
</feature>
<dbReference type="EMBL" id="VSSQ01001895">
    <property type="protein sequence ID" value="MPM11901.1"/>
    <property type="molecule type" value="Genomic_DNA"/>
</dbReference>
<comment type="caution">
    <text evidence="2">The sequence shown here is derived from an EMBL/GenBank/DDBJ whole genome shotgun (WGS) entry which is preliminary data.</text>
</comment>
<feature type="region of interest" description="Disordered" evidence="1">
    <location>
        <begin position="22"/>
        <end position="69"/>
    </location>
</feature>
<proteinExistence type="predicted"/>